<feature type="transmembrane region" description="Helical" evidence="9">
    <location>
        <begin position="703"/>
        <end position="724"/>
    </location>
</feature>
<dbReference type="InterPro" id="IPR004648">
    <property type="entry name" value="Oligpept_transpt"/>
</dbReference>
<comment type="caution">
    <text evidence="10">The sequence shown here is derived from an EMBL/GenBank/DDBJ whole genome shotgun (WGS) entry which is preliminary data.</text>
</comment>
<feature type="transmembrane region" description="Helical" evidence="9">
    <location>
        <begin position="305"/>
        <end position="328"/>
    </location>
</feature>
<dbReference type="GO" id="GO:0016020">
    <property type="term" value="C:membrane"/>
    <property type="evidence" value="ECO:0007669"/>
    <property type="project" value="UniProtKB-SubCell"/>
</dbReference>
<feature type="transmembrane region" description="Helical" evidence="9">
    <location>
        <begin position="63"/>
        <end position="83"/>
    </location>
</feature>
<dbReference type="NCBIfam" id="TIGR00728">
    <property type="entry name" value="OPT_sfam"/>
    <property type="match status" value="1"/>
</dbReference>
<feature type="transmembrane region" description="Helical" evidence="9">
    <location>
        <begin position="626"/>
        <end position="644"/>
    </location>
</feature>
<keyword evidence="3" id="KW-0813">Transport</keyword>
<comment type="subcellular location">
    <subcellularLocation>
        <location evidence="1">Membrane</location>
        <topology evidence="1">Multi-pass membrane protein</topology>
    </subcellularLocation>
</comment>
<keyword evidence="5" id="KW-0571">Peptide transport</keyword>
<evidence type="ECO:0000256" key="2">
    <source>
        <dbReference type="ARBA" id="ARBA00005484"/>
    </source>
</evidence>
<dbReference type="GO" id="GO:0035673">
    <property type="term" value="F:oligopeptide transmembrane transporter activity"/>
    <property type="evidence" value="ECO:0007669"/>
    <property type="project" value="InterPro"/>
</dbReference>
<dbReference type="Proteomes" id="UP001154282">
    <property type="component" value="Unassembled WGS sequence"/>
</dbReference>
<dbReference type="InterPro" id="IPR004813">
    <property type="entry name" value="OPT"/>
</dbReference>
<dbReference type="PANTHER" id="PTHR22601">
    <property type="entry name" value="ISP4 LIKE PROTEIN"/>
    <property type="match status" value="1"/>
</dbReference>
<accession>A0AAV0LSR5</accession>
<evidence type="ECO:0000256" key="6">
    <source>
        <dbReference type="ARBA" id="ARBA00022927"/>
    </source>
</evidence>
<keyword evidence="8 9" id="KW-0472">Membrane</keyword>
<dbReference type="AlphaFoldDB" id="A0AAV0LSR5"/>
<feature type="transmembrane region" description="Helical" evidence="9">
    <location>
        <begin position="233"/>
        <end position="265"/>
    </location>
</feature>
<dbReference type="NCBIfam" id="TIGR00727">
    <property type="entry name" value="ISP4_OPT"/>
    <property type="match status" value="1"/>
</dbReference>
<feature type="transmembrane region" description="Helical" evidence="9">
    <location>
        <begin position="168"/>
        <end position="189"/>
    </location>
</feature>
<keyword evidence="6" id="KW-0653">Protein transport</keyword>
<comment type="similarity">
    <text evidence="2">Belongs to the oligopeptide OPT transporter (TC 2.A.67.1) family.</text>
</comment>
<keyword evidence="7 9" id="KW-1133">Transmembrane helix</keyword>
<proteinExistence type="inferred from homology"/>
<feature type="transmembrane region" description="Helical" evidence="9">
    <location>
        <begin position="440"/>
        <end position="458"/>
    </location>
</feature>
<evidence type="ECO:0000256" key="3">
    <source>
        <dbReference type="ARBA" id="ARBA00022448"/>
    </source>
</evidence>
<keyword evidence="4 9" id="KW-0812">Transmembrane</keyword>
<gene>
    <name evidence="10" type="ORF">LITE_LOCUS25519</name>
</gene>
<organism evidence="10 11">
    <name type="scientific">Linum tenue</name>
    <dbReference type="NCBI Taxonomy" id="586396"/>
    <lineage>
        <taxon>Eukaryota</taxon>
        <taxon>Viridiplantae</taxon>
        <taxon>Streptophyta</taxon>
        <taxon>Embryophyta</taxon>
        <taxon>Tracheophyta</taxon>
        <taxon>Spermatophyta</taxon>
        <taxon>Magnoliopsida</taxon>
        <taxon>eudicotyledons</taxon>
        <taxon>Gunneridae</taxon>
        <taxon>Pentapetalae</taxon>
        <taxon>rosids</taxon>
        <taxon>fabids</taxon>
        <taxon>Malpighiales</taxon>
        <taxon>Linaceae</taxon>
        <taxon>Linum</taxon>
    </lineage>
</organism>
<protein>
    <submittedName>
        <fullName evidence="10">Uncharacterized protein</fullName>
    </submittedName>
</protein>
<reference evidence="10" key="1">
    <citation type="submission" date="2022-08" db="EMBL/GenBank/DDBJ databases">
        <authorList>
            <person name="Gutierrez-Valencia J."/>
        </authorList>
    </citation>
    <scope>NUCLEOTIDE SEQUENCE</scope>
</reference>
<keyword evidence="11" id="KW-1185">Reference proteome</keyword>
<feature type="transmembrane region" description="Helical" evidence="9">
    <location>
        <begin position="90"/>
        <end position="112"/>
    </location>
</feature>
<feature type="transmembrane region" description="Helical" evidence="9">
    <location>
        <begin position="139"/>
        <end position="161"/>
    </location>
</feature>
<dbReference type="Pfam" id="PF03169">
    <property type="entry name" value="OPT"/>
    <property type="match status" value="1"/>
</dbReference>
<dbReference type="GO" id="GO:0015031">
    <property type="term" value="P:protein transport"/>
    <property type="evidence" value="ECO:0007669"/>
    <property type="project" value="UniProtKB-KW"/>
</dbReference>
<evidence type="ECO:0000256" key="5">
    <source>
        <dbReference type="ARBA" id="ARBA00022856"/>
    </source>
</evidence>
<sequence>MGSLPQNVLSESQVHDQDHSLNLTKLGDGFEVAGDEEVNDNPIEEVRLTVPITDDPTLPVLTFRTWVLGLSSCVFLSVMNQFFGYRYNGLYVGSTSAQIMMLPLGKLMAASLPTRRFRVPLTSWSFTLNPGPFNVKEHVLITILANCGADGVLALAIITAVRAFYHRSIHVVAALLLVLTTQLLGYGWAGMFRKILVDSPHMWWPGSLPQVSLFRALHETEKRPKGGQTRLQFFLLVCISSFAYYIVPGYLFPSISALSFVCWIWKDSITAQQLGSGLNGLGLGAFGLDWSTIAGFVGSPLATPLFAILNTMGGFILFVYFILPIAYWKNAYNARRFPMLSQGTFDSSGQPYNITRILNEREFSINLGEYENYSKLYLSFTFAFNYGISFAAFMATIVHVALFDGKSIWELWKRASSGMKDQFSDVHTRMMKKNYEEVPQWWFLAIMVVSLALAFLAIEGFNKQLQLPWWGLILSCAIAFAVTLPTGILVASANQGIGINIITELIIGYLYPGRPVANVAFKTYGTISMWQALTFLSDFKLGHYMKVPPKSMFLVQLVGTIVGSTVQFGTTWWILSSIKGICDPTKLPKGSPWTCPGYDVFYSASIIWGVVGPLRIFNIRGVYPQMNWFFLIGTFAPVPVWLLSRKYPEKKWIRMVYMPIILSGMGGLLPAKPIHFWSWGVVGVFFNYYIYKKHKGWWARHTYILSAALDVGIAFMGLLLYVALQRKEIYGPQWWGLQADDHCPLAKCPTVTGVFVKGCPAIQ</sequence>
<feature type="transmembrane region" description="Helical" evidence="9">
    <location>
        <begin position="470"/>
        <end position="491"/>
    </location>
</feature>
<evidence type="ECO:0000313" key="10">
    <source>
        <dbReference type="EMBL" id="CAI0437589.1"/>
    </source>
</evidence>
<evidence type="ECO:0000256" key="9">
    <source>
        <dbReference type="SAM" id="Phobius"/>
    </source>
</evidence>
<evidence type="ECO:0000256" key="4">
    <source>
        <dbReference type="ARBA" id="ARBA00022692"/>
    </source>
</evidence>
<dbReference type="EMBL" id="CAMGYJ010000006">
    <property type="protein sequence ID" value="CAI0437589.1"/>
    <property type="molecule type" value="Genomic_DNA"/>
</dbReference>
<feature type="transmembrane region" description="Helical" evidence="9">
    <location>
        <begin position="596"/>
        <end position="614"/>
    </location>
</feature>
<feature type="transmembrane region" description="Helical" evidence="9">
    <location>
        <begin position="277"/>
        <end position="299"/>
    </location>
</feature>
<feature type="transmembrane region" description="Helical" evidence="9">
    <location>
        <begin position="674"/>
        <end position="691"/>
    </location>
</feature>
<evidence type="ECO:0000256" key="7">
    <source>
        <dbReference type="ARBA" id="ARBA00022989"/>
    </source>
</evidence>
<name>A0AAV0LSR5_9ROSI</name>
<evidence type="ECO:0000313" key="11">
    <source>
        <dbReference type="Proteomes" id="UP001154282"/>
    </source>
</evidence>
<evidence type="ECO:0000256" key="8">
    <source>
        <dbReference type="ARBA" id="ARBA00023136"/>
    </source>
</evidence>
<feature type="transmembrane region" description="Helical" evidence="9">
    <location>
        <begin position="376"/>
        <end position="402"/>
    </location>
</feature>
<evidence type="ECO:0000256" key="1">
    <source>
        <dbReference type="ARBA" id="ARBA00004141"/>
    </source>
</evidence>
<feature type="transmembrane region" description="Helical" evidence="9">
    <location>
        <begin position="553"/>
        <end position="575"/>
    </location>
</feature>